<evidence type="ECO:0000259" key="4">
    <source>
        <dbReference type="PROSITE" id="PS50943"/>
    </source>
</evidence>
<dbReference type="GO" id="GO:0003677">
    <property type="term" value="F:DNA binding"/>
    <property type="evidence" value="ECO:0007669"/>
    <property type="project" value="UniProtKB-KW"/>
</dbReference>
<evidence type="ECO:0000256" key="3">
    <source>
        <dbReference type="ARBA" id="ARBA00023163"/>
    </source>
</evidence>
<protein>
    <submittedName>
        <fullName evidence="5">XRE family transcriptional regulator</fullName>
    </submittedName>
</protein>
<dbReference type="SMART" id="SM00530">
    <property type="entry name" value="HTH_XRE"/>
    <property type="match status" value="1"/>
</dbReference>
<organism evidence="5 6">
    <name type="scientific">Conchiformibius steedae</name>
    <dbReference type="NCBI Taxonomy" id="153493"/>
    <lineage>
        <taxon>Bacteria</taxon>
        <taxon>Pseudomonadati</taxon>
        <taxon>Pseudomonadota</taxon>
        <taxon>Betaproteobacteria</taxon>
        <taxon>Neisseriales</taxon>
        <taxon>Neisseriaceae</taxon>
        <taxon>Conchiformibius</taxon>
    </lineage>
</organism>
<keyword evidence="3" id="KW-0804">Transcription</keyword>
<evidence type="ECO:0000313" key="6">
    <source>
        <dbReference type="Proteomes" id="UP000269923"/>
    </source>
</evidence>
<dbReference type="InterPro" id="IPR001387">
    <property type="entry name" value="Cro/C1-type_HTH"/>
</dbReference>
<feature type="domain" description="HTH cro/C1-type" evidence="4">
    <location>
        <begin position="7"/>
        <end position="61"/>
    </location>
</feature>
<dbReference type="Gene3D" id="1.10.260.40">
    <property type="entry name" value="lambda repressor-like DNA-binding domains"/>
    <property type="match status" value="1"/>
</dbReference>
<sequence>MSVYEKIRKIRELNRWSQEEMAKRLNMSPNGYAKIERGETKLRLEKLMQIAQVFNMDVLELMANDKGMVFFMNESCDYNYMGATTYHHTHYAEVANGAEIEKLKLIIEHKDEIIEQKNSELAALKKIIALLEQAGKISE</sequence>
<dbReference type="RefSeq" id="WP_124794353.1">
    <property type="nucleotide sequence ID" value="NZ_RQYC01000004.1"/>
</dbReference>
<evidence type="ECO:0000256" key="2">
    <source>
        <dbReference type="ARBA" id="ARBA00023125"/>
    </source>
</evidence>
<reference evidence="5 6" key="1">
    <citation type="submission" date="2018-11" db="EMBL/GenBank/DDBJ databases">
        <title>Genomes From Bacteria Associated with the Canine Oral Cavity: a Test Case for Automated Genome-Based Taxonomic Assignment.</title>
        <authorList>
            <person name="Coil D.A."/>
            <person name="Jospin G."/>
            <person name="Darling A.E."/>
            <person name="Wallis C."/>
            <person name="Davis I.J."/>
            <person name="Harris S."/>
            <person name="Eisen J.A."/>
            <person name="Holcombe L.J."/>
            <person name="O'Flynn C."/>
        </authorList>
    </citation>
    <scope>NUCLEOTIDE SEQUENCE [LARGE SCALE GENOMIC DNA]</scope>
    <source>
        <strain evidence="5 6">COT-280</strain>
    </source>
</reference>
<dbReference type="PANTHER" id="PTHR46797:SF23">
    <property type="entry name" value="HTH-TYPE TRANSCRIPTIONAL REGULATOR SUTR"/>
    <property type="match status" value="1"/>
</dbReference>
<accession>A0A3P2A7D2</accession>
<dbReference type="SUPFAM" id="SSF47413">
    <property type="entry name" value="lambda repressor-like DNA-binding domains"/>
    <property type="match status" value="1"/>
</dbReference>
<dbReference type="PANTHER" id="PTHR46797">
    <property type="entry name" value="HTH-TYPE TRANSCRIPTIONAL REGULATOR"/>
    <property type="match status" value="1"/>
</dbReference>
<dbReference type="PROSITE" id="PS50943">
    <property type="entry name" value="HTH_CROC1"/>
    <property type="match status" value="1"/>
</dbReference>
<gene>
    <name evidence="5" type="ORF">EII21_04080</name>
</gene>
<proteinExistence type="predicted"/>
<dbReference type="InterPro" id="IPR010982">
    <property type="entry name" value="Lambda_DNA-bd_dom_sf"/>
</dbReference>
<evidence type="ECO:0000256" key="1">
    <source>
        <dbReference type="ARBA" id="ARBA00023015"/>
    </source>
</evidence>
<keyword evidence="6" id="KW-1185">Reference proteome</keyword>
<dbReference type="Proteomes" id="UP000269923">
    <property type="component" value="Unassembled WGS sequence"/>
</dbReference>
<keyword evidence="2" id="KW-0238">DNA-binding</keyword>
<comment type="caution">
    <text evidence="5">The sequence shown here is derived from an EMBL/GenBank/DDBJ whole genome shotgun (WGS) entry which is preliminary data.</text>
</comment>
<dbReference type="CDD" id="cd00093">
    <property type="entry name" value="HTH_XRE"/>
    <property type="match status" value="1"/>
</dbReference>
<dbReference type="GO" id="GO:0003700">
    <property type="term" value="F:DNA-binding transcription factor activity"/>
    <property type="evidence" value="ECO:0007669"/>
    <property type="project" value="TreeGrafter"/>
</dbReference>
<dbReference type="InterPro" id="IPR050807">
    <property type="entry name" value="TransReg_Diox_bact_type"/>
</dbReference>
<evidence type="ECO:0000313" key="5">
    <source>
        <dbReference type="EMBL" id="RRD90838.1"/>
    </source>
</evidence>
<dbReference type="OrthoDB" id="8611903at2"/>
<dbReference type="GO" id="GO:0005829">
    <property type="term" value="C:cytosol"/>
    <property type="evidence" value="ECO:0007669"/>
    <property type="project" value="TreeGrafter"/>
</dbReference>
<dbReference type="Pfam" id="PF01381">
    <property type="entry name" value="HTH_3"/>
    <property type="match status" value="1"/>
</dbReference>
<name>A0A3P2A7D2_9NEIS</name>
<keyword evidence="1" id="KW-0805">Transcription regulation</keyword>
<dbReference type="EMBL" id="RQYC01000004">
    <property type="protein sequence ID" value="RRD90838.1"/>
    <property type="molecule type" value="Genomic_DNA"/>
</dbReference>
<dbReference type="AlphaFoldDB" id="A0A3P2A7D2"/>